<dbReference type="OrthoDB" id="9758333at2"/>
<feature type="signal peptide" evidence="1">
    <location>
        <begin position="1"/>
        <end position="34"/>
    </location>
</feature>
<organism evidence="2 3">
    <name type="scientific">Pseudobythopirellula maris</name>
    <dbReference type="NCBI Taxonomy" id="2527991"/>
    <lineage>
        <taxon>Bacteria</taxon>
        <taxon>Pseudomonadati</taxon>
        <taxon>Planctomycetota</taxon>
        <taxon>Planctomycetia</taxon>
        <taxon>Pirellulales</taxon>
        <taxon>Lacipirellulaceae</taxon>
        <taxon>Pseudobythopirellula</taxon>
    </lineage>
</organism>
<proteinExistence type="predicted"/>
<keyword evidence="3" id="KW-1185">Reference proteome</keyword>
<dbReference type="Gene3D" id="2.60.40.1180">
    <property type="entry name" value="Golgi alpha-mannosidase II"/>
    <property type="match status" value="1"/>
</dbReference>
<dbReference type="RefSeq" id="WP_146395753.1">
    <property type="nucleotide sequence ID" value="NZ_SJPQ01000001.1"/>
</dbReference>
<protein>
    <recommendedName>
        <fullName evidence="4">Alpha-L-arabinofuranosidase</fullName>
    </recommendedName>
</protein>
<evidence type="ECO:0008006" key="4">
    <source>
        <dbReference type="Google" id="ProtNLM"/>
    </source>
</evidence>
<evidence type="ECO:0000313" key="3">
    <source>
        <dbReference type="Proteomes" id="UP000315440"/>
    </source>
</evidence>
<dbReference type="Gene3D" id="3.20.20.80">
    <property type="entry name" value="Glycosidases"/>
    <property type="match status" value="1"/>
</dbReference>
<name>A0A5C5ZRS1_9BACT</name>
<dbReference type="InterPro" id="IPR017853">
    <property type="entry name" value="GH"/>
</dbReference>
<dbReference type="InterPro" id="IPR018247">
    <property type="entry name" value="EF_Hand_1_Ca_BS"/>
</dbReference>
<dbReference type="Proteomes" id="UP000315440">
    <property type="component" value="Unassembled WGS sequence"/>
</dbReference>
<dbReference type="PROSITE" id="PS00018">
    <property type="entry name" value="EF_HAND_1"/>
    <property type="match status" value="1"/>
</dbReference>
<dbReference type="GO" id="GO:0000272">
    <property type="term" value="P:polysaccharide catabolic process"/>
    <property type="evidence" value="ECO:0007669"/>
    <property type="project" value="TreeGrafter"/>
</dbReference>
<dbReference type="SUPFAM" id="SSF51445">
    <property type="entry name" value="(Trans)glycosidases"/>
    <property type="match status" value="1"/>
</dbReference>
<evidence type="ECO:0000256" key="1">
    <source>
        <dbReference type="SAM" id="SignalP"/>
    </source>
</evidence>
<dbReference type="AlphaFoldDB" id="A0A5C5ZRS1"/>
<keyword evidence="1" id="KW-0732">Signal</keyword>
<evidence type="ECO:0000313" key="2">
    <source>
        <dbReference type="EMBL" id="TWT89785.1"/>
    </source>
</evidence>
<reference evidence="2 3" key="1">
    <citation type="submission" date="2019-02" db="EMBL/GenBank/DDBJ databases">
        <title>Deep-cultivation of Planctomycetes and their phenomic and genomic characterization uncovers novel biology.</title>
        <authorList>
            <person name="Wiegand S."/>
            <person name="Jogler M."/>
            <person name="Boedeker C."/>
            <person name="Pinto D."/>
            <person name="Vollmers J."/>
            <person name="Rivas-Marin E."/>
            <person name="Kohn T."/>
            <person name="Peeters S.H."/>
            <person name="Heuer A."/>
            <person name="Rast P."/>
            <person name="Oberbeckmann S."/>
            <person name="Bunk B."/>
            <person name="Jeske O."/>
            <person name="Meyerdierks A."/>
            <person name="Storesund J.E."/>
            <person name="Kallscheuer N."/>
            <person name="Luecker S."/>
            <person name="Lage O.M."/>
            <person name="Pohl T."/>
            <person name="Merkel B.J."/>
            <person name="Hornburger P."/>
            <person name="Mueller R.-W."/>
            <person name="Bruemmer F."/>
            <person name="Labrenz M."/>
            <person name="Spormann A.M."/>
            <person name="Op Den Camp H."/>
            <person name="Overmann J."/>
            <person name="Amann R."/>
            <person name="Jetten M.S.M."/>
            <person name="Mascher T."/>
            <person name="Medema M.H."/>
            <person name="Devos D.P."/>
            <person name="Kaster A.-K."/>
            <person name="Ovreas L."/>
            <person name="Rohde M."/>
            <person name="Galperin M.Y."/>
            <person name="Jogler C."/>
        </authorList>
    </citation>
    <scope>NUCLEOTIDE SEQUENCE [LARGE SCALE GENOMIC DNA]</scope>
    <source>
        <strain evidence="2 3">Mal64</strain>
    </source>
</reference>
<feature type="chain" id="PRO_5022928433" description="Alpha-L-arabinofuranosidase" evidence="1">
    <location>
        <begin position="35"/>
        <end position="656"/>
    </location>
</feature>
<dbReference type="PANTHER" id="PTHR43576:SF3">
    <property type="entry name" value="ALPHA-L-ARABINOFURANOSIDASE C"/>
    <property type="match status" value="1"/>
</dbReference>
<gene>
    <name evidence="2" type="ORF">Mal64_01640</name>
</gene>
<sequence precursor="true">MSGTISIPSRRPPLRRLLAAACSLVVLLAAAASAQTAVTVSVDTNALMSTFSPMGLGMHTSPYYNYFGDGRIDDIAEEAGVTTLRFGGGGYADVYHWSVARPQWESGITGGGLSPWWGESGNFGYVGPNNDFGVFINKVDDIENGRGVVTVNYGSALKLVGGQSQVPDFGGQPKEAAAQVAYANADPAIYGTAADVPLGVDQQGNDWKTAGYWARLRASTPGEYQSWANADGVYEPLNRHLAINRDDGAGIEYWEIGNETFGTGYYGGGRGYSVDYDLAYGVNRTGAAELSPAQYGQEIVEYAQLMRSVDPTIKIGAVLATPPDDTWSIRNGQSWNDQVLEQAADETDFVMVHWYPTTNASGSSILEEVGEKIPLMIDGGPAGGLPSVRESLTTHGIPDAEIMVTEFNYFGDITSEPADPAEANFVADAYASWLELGVTSVQFLELMGKDFIGDAAFNQTNEFTLGSAFYGVSAVDKLGRPGDQFVETESSEDELRTHAVVQADSSLAVMLLNHDRFSDAEVTVDVTGMRLASDGVQYSVLDGLSLSESPLGGLSDLFTVTIPTRSLAVIVIPASLAGDFNNDGTVDAADFTVWRDGLDTGDYTQADYDLWVEHFGETQAPPAASFTPGESVPEPSALWLALLAIAARRTQFGRCG</sequence>
<accession>A0A5C5ZRS1</accession>
<dbReference type="PANTHER" id="PTHR43576">
    <property type="entry name" value="ALPHA-L-ARABINOFURANOSIDASE C-RELATED"/>
    <property type="match status" value="1"/>
</dbReference>
<comment type="caution">
    <text evidence="2">The sequence shown here is derived from an EMBL/GenBank/DDBJ whole genome shotgun (WGS) entry which is preliminary data.</text>
</comment>
<dbReference type="EMBL" id="SJPQ01000001">
    <property type="protein sequence ID" value="TWT89785.1"/>
    <property type="molecule type" value="Genomic_DNA"/>
</dbReference>
<dbReference type="InterPro" id="IPR013780">
    <property type="entry name" value="Glyco_hydro_b"/>
</dbReference>